<evidence type="ECO:0000256" key="2">
    <source>
        <dbReference type="ARBA" id="ARBA00022598"/>
    </source>
</evidence>
<dbReference type="PANTHER" id="PTHR10890:SF25">
    <property type="entry name" value="CYSTEINE--TRNA LIGASE, CHLOROPLASTIC_MITOCHONDRIAL"/>
    <property type="match status" value="1"/>
</dbReference>
<evidence type="ECO:0000256" key="7">
    <source>
        <dbReference type="ARBA" id="ARBA00022917"/>
    </source>
</evidence>
<dbReference type="GO" id="GO:0004817">
    <property type="term" value="F:cysteine-tRNA ligase activity"/>
    <property type="evidence" value="ECO:0007669"/>
    <property type="project" value="UniProtKB-UniRule"/>
</dbReference>
<dbReference type="InterPro" id="IPR024909">
    <property type="entry name" value="Cys-tRNA/MSH_ligase"/>
</dbReference>
<keyword evidence="4 9" id="KW-0547">Nucleotide-binding</keyword>
<evidence type="ECO:0000313" key="11">
    <source>
        <dbReference type="EMBL" id="GEP44390.1"/>
    </source>
</evidence>
<dbReference type="InterPro" id="IPR015803">
    <property type="entry name" value="Cys-tRNA-ligase"/>
</dbReference>
<keyword evidence="6 9" id="KW-0067">ATP-binding</keyword>
<dbReference type="EMBL" id="BKAG01000029">
    <property type="protein sequence ID" value="GEP44390.1"/>
    <property type="molecule type" value="Genomic_DNA"/>
</dbReference>
<dbReference type="CDD" id="cd00672">
    <property type="entry name" value="CysRS_core"/>
    <property type="match status" value="1"/>
</dbReference>
<dbReference type="InterPro" id="IPR014729">
    <property type="entry name" value="Rossmann-like_a/b/a_fold"/>
</dbReference>
<comment type="catalytic activity">
    <reaction evidence="9">
        <text>tRNA(Cys) + L-cysteine + ATP = L-cysteinyl-tRNA(Cys) + AMP + diphosphate</text>
        <dbReference type="Rhea" id="RHEA:17773"/>
        <dbReference type="Rhea" id="RHEA-COMP:9661"/>
        <dbReference type="Rhea" id="RHEA-COMP:9679"/>
        <dbReference type="ChEBI" id="CHEBI:30616"/>
        <dbReference type="ChEBI" id="CHEBI:33019"/>
        <dbReference type="ChEBI" id="CHEBI:35235"/>
        <dbReference type="ChEBI" id="CHEBI:78442"/>
        <dbReference type="ChEBI" id="CHEBI:78517"/>
        <dbReference type="ChEBI" id="CHEBI:456215"/>
        <dbReference type="EC" id="6.1.1.16"/>
    </reaction>
</comment>
<protein>
    <recommendedName>
        <fullName evidence="9">Cysteine--tRNA ligase</fullName>
        <ecNumber evidence="9">6.1.1.16</ecNumber>
    </recommendedName>
    <alternativeName>
        <fullName evidence="9">Cysteinyl-tRNA synthetase</fullName>
        <shortName evidence="9">CysRS</shortName>
    </alternativeName>
</protein>
<feature type="binding site" evidence="9">
    <location>
        <position position="278"/>
    </location>
    <ligand>
        <name>ATP</name>
        <dbReference type="ChEBI" id="CHEBI:30616"/>
    </ligand>
</feature>
<dbReference type="SUPFAM" id="SSF47323">
    <property type="entry name" value="Anticodon-binding domain of a subclass of class I aminoacyl-tRNA synthetases"/>
    <property type="match status" value="1"/>
</dbReference>
<comment type="caution">
    <text evidence="11">The sequence shown here is derived from an EMBL/GenBank/DDBJ whole genome shotgun (WGS) entry which is preliminary data.</text>
</comment>
<proteinExistence type="inferred from homology"/>
<dbReference type="GO" id="GO:0005524">
    <property type="term" value="F:ATP binding"/>
    <property type="evidence" value="ECO:0007669"/>
    <property type="project" value="UniProtKB-UniRule"/>
</dbReference>
<sequence length="470" mass="52177">MALTLHDTLTRESHPIQPLDGKTLRFYCCGPTVYGPAHIGNFRTFVAQDVFRRVLEMGGLPTLHVRNLTDVDDKTIRDSQKAGQSLTDFTRFWTEKFHADCAALNLLPPHVEPSAVEHIPHQIRMIETLIQRGHAYAAPDGSVYFKVSSYADYGRLSHLEDRELKLGASTSAGAMDSDEYTKDSLADFALWKARRAEDGPNYWPSPWGEGRPGWHLECSAMALEYLGEEFDVHSGGIDLIFPHHENEIAQSCCSTHGKFAHHWFHVTHLMVDGGKMSKSLGNLYTIEDLQKRGYHPSEVRYVLISGHYSAPLSFTVHSLDSARQALQKLAKFDKALQDRGCPAVPARADLAPGPFTDAWETLNHDLNVPGALGAIFGTINKTKPATISADEAIAAHRGLHFMLEAIGVKLPPLIEEGSVEVPADIAELAEKRWQAKQSKDWAASDALRKELEALGWIIKDSKEGYTVIPK</sequence>
<evidence type="ECO:0000256" key="6">
    <source>
        <dbReference type="ARBA" id="ARBA00022840"/>
    </source>
</evidence>
<comment type="cofactor">
    <cofactor evidence="9">
        <name>Zn(2+)</name>
        <dbReference type="ChEBI" id="CHEBI:29105"/>
    </cofactor>
    <text evidence="9">Binds 1 zinc ion per subunit.</text>
</comment>
<evidence type="ECO:0000259" key="10">
    <source>
        <dbReference type="Pfam" id="PF01406"/>
    </source>
</evidence>
<name>A0A512MCB9_9BACT</name>
<evidence type="ECO:0000256" key="3">
    <source>
        <dbReference type="ARBA" id="ARBA00022723"/>
    </source>
</evidence>
<comment type="subunit">
    <text evidence="1 9">Monomer.</text>
</comment>
<keyword evidence="5 9" id="KW-0862">Zinc</keyword>
<evidence type="ECO:0000256" key="1">
    <source>
        <dbReference type="ARBA" id="ARBA00011245"/>
    </source>
</evidence>
<accession>A0A512MCB9</accession>
<feature type="short sequence motif" description="'KMSKS' region" evidence="9">
    <location>
        <begin position="275"/>
        <end position="279"/>
    </location>
</feature>
<comment type="subcellular location">
    <subcellularLocation>
        <location evidence="9">Cytoplasm</location>
    </subcellularLocation>
</comment>
<keyword evidence="9" id="KW-0963">Cytoplasm</keyword>
<dbReference type="RefSeq" id="WP_146852289.1">
    <property type="nucleotide sequence ID" value="NZ_BKAG01000029.1"/>
</dbReference>
<keyword evidence="12" id="KW-1185">Reference proteome</keyword>
<evidence type="ECO:0000313" key="12">
    <source>
        <dbReference type="Proteomes" id="UP000321577"/>
    </source>
</evidence>
<reference evidence="11 12" key="1">
    <citation type="submission" date="2019-07" db="EMBL/GenBank/DDBJ databases">
        <title>Whole genome shotgun sequence of Brevifollis gellanilyticus NBRC 108608.</title>
        <authorList>
            <person name="Hosoyama A."/>
            <person name="Uohara A."/>
            <person name="Ohji S."/>
            <person name="Ichikawa N."/>
        </authorList>
    </citation>
    <scope>NUCLEOTIDE SEQUENCE [LARGE SCALE GENOMIC DNA]</scope>
    <source>
        <strain evidence="11 12">NBRC 108608</strain>
    </source>
</reference>
<dbReference type="OrthoDB" id="9815130at2"/>
<feature type="domain" description="tRNA synthetases class I catalytic" evidence="10">
    <location>
        <begin position="16"/>
        <end position="323"/>
    </location>
</feature>
<dbReference type="PANTHER" id="PTHR10890">
    <property type="entry name" value="CYSTEINYL-TRNA SYNTHETASE"/>
    <property type="match status" value="1"/>
</dbReference>
<keyword evidence="2 9" id="KW-0436">Ligase</keyword>
<evidence type="ECO:0000256" key="5">
    <source>
        <dbReference type="ARBA" id="ARBA00022833"/>
    </source>
</evidence>
<dbReference type="GO" id="GO:0006423">
    <property type="term" value="P:cysteinyl-tRNA aminoacylation"/>
    <property type="evidence" value="ECO:0007669"/>
    <property type="project" value="UniProtKB-UniRule"/>
</dbReference>
<dbReference type="NCBIfam" id="TIGR00435">
    <property type="entry name" value="cysS"/>
    <property type="match status" value="1"/>
</dbReference>
<dbReference type="GO" id="GO:0008270">
    <property type="term" value="F:zinc ion binding"/>
    <property type="evidence" value="ECO:0007669"/>
    <property type="project" value="UniProtKB-UniRule"/>
</dbReference>
<dbReference type="Proteomes" id="UP000321577">
    <property type="component" value="Unassembled WGS sequence"/>
</dbReference>
<organism evidence="11 12">
    <name type="scientific">Brevifollis gellanilyticus</name>
    <dbReference type="NCBI Taxonomy" id="748831"/>
    <lineage>
        <taxon>Bacteria</taxon>
        <taxon>Pseudomonadati</taxon>
        <taxon>Verrucomicrobiota</taxon>
        <taxon>Verrucomicrobiia</taxon>
        <taxon>Verrucomicrobiales</taxon>
        <taxon>Verrucomicrobiaceae</taxon>
    </lineage>
</organism>
<dbReference type="EC" id="6.1.1.16" evidence="9"/>
<evidence type="ECO:0000256" key="8">
    <source>
        <dbReference type="ARBA" id="ARBA00023146"/>
    </source>
</evidence>
<dbReference type="InterPro" id="IPR032678">
    <property type="entry name" value="tRNA-synt_1_cat_dom"/>
</dbReference>
<feature type="binding site" evidence="9">
    <location>
        <position position="29"/>
    </location>
    <ligand>
        <name>Zn(2+)</name>
        <dbReference type="ChEBI" id="CHEBI:29105"/>
    </ligand>
</feature>
<comment type="similarity">
    <text evidence="9">Belongs to the class-I aminoacyl-tRNA synthetase family.</text>
</comment>
<dbReference type="Gene3D" id="3.40.50.620">
    <property type="entry name" value="HUPs"/>
    <property type="match status" value="1"/>
</dbReference>
<dbReference type="AlphaFoldDB" id="A0A512MCB9"/>
<dbReference type="InterPro" id="IPR009080">
    <property type="entry name" value="tRNAsynth_Ia_anticodon-bd"/>
</dbReference>
<feature type="binding site" evidence="9">
    <location>
        <position position="247"/>
    </location>
    <ligand>
        <name>Zn(2+)</name>
        <dbReference type="ChEBI" id="CHEBI:29105"/>
    </ligand>
</feature>
<dbReference type="PRINTS" id="PR00983">
    <property type="entry name" value="TRNASYNTHCYS"/>
</dbReference>
<keyword evidence="7 9" id="KW-0648">Protein biosynthesis</keyword>
<keyword evidence="3 9" id="KW-0479">Metal-binding</keyword>
<gene>
    <name evidence="9 11" type="primary">cysS</name>
    <name evidence="11" type="ORF">BGE01nite_36810</name>
</gene>
<feature type="binding site" evidence="9">
    <location>
        <position position="243"/>
    </location>
    <ligand>
        <name>Zn(2+)</name>
        <dbReference type="ChEBI" id="CHEBI:29105"/>
    </ligand>
</feature>
<keyword evidence="8 9" id="KW-0030">Aminoacyl-tRNA synthetase</keyword>
<feature type="binding site" evidence="9">
    <location>
        <position position="218"/>
    </location>
    <ligand>
        <name>Zn(2+)</name>
        <dbReference type="ChEBI" id="CHEBI:29105"/>
    </ligand>
</feature>
<dbReference type="Gene3D" id="1.20.120.1910">
    <property type="entry name" value="Cysteine-tRNA ligase, C-terminal anti-codon recognition domain"/>
    <property type="match status" value="1"/>
</dbReference>
<dbReference type="GO" id="GO:0005737">
    <property type="term" value="C:cytoplasm"/>
    <property type="evidence" value="ECO:0007669"/>
    <property type="project" value="UniProtKB-SubCell"/>
</dbReference>
<dbReference type="HAMAP" id="MF_00041">
    <property type="entry name" value="Cys_tRNA_synth"/>
    <property type="match status" value="1"/>
</dbReference>
<dbReference type="Pfam" id="PF01406">
    <property type="entry name" value="tRNA-synt_1e"/>
    <property type="match status" value="1"/>
</dbReference>
<evidence type="ECO:0000256" key="4">
    <source>
        <dbReference type="ARBA" id="ARBA00022741"/>
    </source>
</evidence>
<feature type="short sequence motif" description="'HIGH' region" evidence="9">
    <location>
        <begin position="31"/>
        <end position="41"/>
    </location>
</feature>
<evidence type="ECO:0000256" key="9">
    <source>
        <dbReference type="HAMAP-Rule" id="MF_00041"/>
    </source>
</evidence>
<dbReference type="SUPFAM" id="SSF52374">
    <property type="entry name" value="Nucleotidylyl transferase"/>
    <property type="match status" value="1"/>
</dbReference>